<organism evidence="2 3">
    <name type="scientific">Candidatus Woesebacteria bacterium RIFCSPHIGHO2_02_FULL_39_13</name>
    <dbReference type="NCBI Taxonomy" id="1802505"/>
    <lineage>
        <taxon>Bacteria</taxon>
        <taxon>Candidatus Woeseibacteriota</taxon>
    </lineage>
</organism>
<protein>
    <recommendedName>
        <fullName evidence="4">Yip1 domain-containing protein</fullName>
    </recommendedName>
</protein>
<gene>
    <name evidence="2" type="ORF">A3D01_04170</name>
</gene>
<name>A0A1F7Z0P0_9BACT</name>
<feature type="transmembrane region" description="Helical" evidence="1">
    <location>
        <begin position="55"/>
        <end position="80"/>
    </location>
</feature>
<proteinExistence type="predicted"/>
<evidence type="ECO:0000313" key="2">
    <source>
        <dbReference type="EMBL" id="OGM33014.1"/>
    </source>
</evidence>
<dbReference type="AlphaFoldDB" id="A0A1F7Z0P0"/>
<dbReference type="Proteomes" id="UP000177169">
    <property type="component" value="Unassembled WGS sequence"/>
</dbReference>
<dbReference type="EMBL" id="MGGR01000025">
    <property type="protein sequence ID" value="OGM33014.1"/>
    <property type="molecule type" value="Genomic_DNA"/>
</dbReference>
<keyword evidence="1" id="KW-1133">Transmembrane helix</keyword>
<comment type="caution">
    <text evidence="2">The sequence shown here is derived from an EMBL/GenBank/DDBJ whole genome shotgun (WGS) entry which is preliminary data.</text>
</comment>
<evidence type="ECO:0000256" key="1">
    <source>
        <dbReference type="SAM" id="Phobius"/>
    </source>
</evidence>
<keyword evidence="1" id="KW-0812">Transmembrane</keyword>
<feature type="transmembrane region" description="Helical" evidence="1">
    <location>
        <begin position="130"/>
        <end position="146"/>
    </location>
</feature>
<feature type="transmembrane region" description="Helical" evidence="1">
    <location>
        <begin position="92"/>
        <end position="118"/>
    </location>
</feature>
<sequence>MPKLPFKLPKEKLTRFFKKGLRKILPQSYILVVLIGLALAGFYPFIPKLTYCSSLFGETFCTPLGFFVAMLGSIPGYLIVGNVLKFLPAIHPIWSILLVIVVSYVFYYFLGLVLEIFFDRSRSSQEKMKLIIVIVFFLLAFLAISFA</sequence>
<keyword evidence="1" id="KW-0472">Membrane</keyword>
<feature type="transmembrane region" description="Helical" evidence="1">
    <location>
        <begin position="24"/>
        <end position="43"/>
    </location>
</feature>
<dbReference type="STRING" id="1802505.A3D01_04170"/>
<accession>A0A1F7Z0P0</accession>
<evidence type="ECO:0000313" key="3">
    <source>
        <dbReference type="Proteomes" id="UP000177169"/>
    </source>
</evidence>
<evidence type="ECO:0008006" key="4">
    <source>
        <dbReference type="Google" id="ProtNLM"/>
    </source>
</evidence>
<reference evidence="2 3" key="1">
    <citation type="journal article" date="2016" name="Nat. Commun.">
        <title>Thousands of microbial genomes shed light on interconnected biogeochemical processes in an aquifer system.</title>
        <authorList>
            <person name="Anantharaman K."/>
            <person name="Brown C.T."/>
            <person name="Hug L.A."/>
            <person name="Sharon I."/>
            <person name="Castelle C.J."/>
            <person name="Probst A.J."/>
            <person name="Thomas B.C."/>
            <person name="Singh A."/>
            <person name="Wilkins M.J."/>
            <person name="Karaoz U."/>
            <person name="Brodie E.L."/>
            <person name="Williams K.H."/>
            <person name="Hubbard S.S."/>
            <person name="Banfield J.F."/>
        </authorList>
    </citation>
    <scope>NUCLEOTIDE SEQUENCE [LARGE SCALE GENOMIC DNA]</scope>
</reference>